<feature type="transmembrane region" description="Helical" evidence="1">
    <location>
        <begin position="83"/>
        <end position="99"/>
    </location>
</feature>
<reference evidence="2 3" key="1">
    <citation type="submission" date="2020-04" db="EMBL/GenBank/DDBJ databases">
        <authorList>
            <person name="Basu S."/>
            <person name="Maruthanayagam V."/>
            <person name="Chakraborty S."/>
            <person name="Pramanik A."/>
            <person name="Mukherjee J."/>
            <person name="Brink B."/>
        </authorList>
    </citation>
    <scope>NUCLEOTIDE SEQUENCE [LARGE SCALE GENOMIC DNA]</scope>
    <source>
        <strain evidence="2 3">AP17</strain>
    </source>
</reference>
<feature type="transmembrane region" description="Helical" evidence="1">
    <location>
        <begin position="47"/>
        <end position="63"/>
    </location>
</feature>
<keyword evidence="1" id="KW-0812">Transmembrane</keyword>
<evidence type="ECO:0000256" key="1">
    <source>
        <dbReference type="SAM" id="Phobius"/>
    </source>
</evidence>
<dbReference type="Proteomes" id="UP000500857">
    <property type="component" value="Chromosome"/>
</dbReference>
<proteinExistence type="predicted"/>
<accession>A0A6H1TUJ9</accession>
<dbReference type="Pfam" id="PF07099">
    <property type="entry name" value="DUF1361"/>
    <property type="match status" value="1"/>
</dbReference>
<keyword evidence="1" id="KW-0472">Membrane</keyword>
<gene>
    <name evidence="2" type="ORF">HCG48_06305</name>
</gene>
<evidence type="ECO:0000313" key="3">
    <source>
        <dbReference type="Proteomes" id="UP000500857"/>
    </source>
</evidence>
<name>A0A6H1TUJ9_9CYAN</name>
<feature type="transmembrane region" description="Helical" evidence="1">
    <location>
        <begin position="25"/>
        <end position="42"/>
    </location>
</feature>
<dbReference type="RefSeq" id="WP_168568386.1">
    <property type="nucleotide sequence ID" value="NZ_CP051167.1"/>
</dbReference>
<organism evidence="2 3">
    <name type="scientific">Oxynema aestuarii AP17</name>
    <dbReference type="NCBI Taxonomy" id="2064643"/>
    <lineage>
        <taxon>Bacteria</taxon>
        <taxon>Bacillati</taxon>
        <taxon>Cyanobacteriota</taxon>
        <taxon>Cyanophyceae</taxon>
        <taxon>Oscillatoriophycideae</taxon>
        <taxon>Oscillatoriales</taxon>
        <taxon>Oscillatoriaceae</taxon>
        <taxon>Oxynema</taxon>
        <taxon>Oxynema aestuarii</taxon>
    </lineage>
</organism>
<dbReference type="KEGG" id="oxy:HCG48_06305"/>
<dbReference type="EMBL" id="CP051167">
    <property type="protein sequence ID" value="QIZ70231.1"/>
    <property type="molecule type" value="Genomic_DNA"/>
</dbReference>
<feature type="transmembrane region" description="Helical" evidence="1">
    <location>
        <begin position="186"/>
        <end position="207"/>
    </location>
</feature>
<dbReference type="InterPro" id="IPR009793">
    <property type="entry name" value="DUF1361"/>
</dbReference>
<keyword evidence="1" id="KW-1133">Transmembrane helix</keyword>
<feature type="transmembrane region" description="Helical" evidence="1">
    <location>
        <begin position="111"/>
        <end position="128"/>
    </location>
</feature>
<dbReference type="AlphaFoldDB" id="A0A6H1TUJ9"/>
<keyword evidence="3" id="KW-1185">Reference proteome</keyword>
<evidence type="ECO:0000313" key="2">
    <source>
        <dbReference type="EMBL" id="QIZ70231.1"/>
    </source>
</evidence>
<sequence>MKELLISWLTVAGDALQNNSRFMTWNLFLALVPLGLSFWLFYQPRSLWLRWGVPLLIGATFLPNSLRVAEYALFLLRDLGTNYLLWTALFTTVLMALEIGRLQRGQGRSHVLFWWIGFATFIAFLPNAPYVLTDVIHLIEDIRQGYSVWIITLALIPQYLVFMILGFQAYVLSLMNLGRYLKRNGWGNWIAISEIIIHGLSAIGIYIGRFQRFNSWDIVTNPDVLVTRVMTELVGKRPVLVMVVTFVVITVLYWICKKLTLGIVSLQALEASKNTAAPLYKAQESE</sequence>
<feature type="transmembrane region" description="Helical" evidence="1">
    <location>
        <begin position="239"/>
        <end position="256"/>
    </location>
</feature>
<protein>
    <submittedName>
        <fullName evidence="2">DUF1361 domain-containing protein</fullName>
    </submittedName>
</protein>
<feature type="transmembrane region" description="Helical" evidence="1">
    <location>
        <begin position="148"/>
        <end position="174"/>
    </location>
</feature>